<name>A0A318JSA4_9NOCA</name>
<dbReference type="InterPro" id="IPR025159">
    <property type="entry name" value="AbiEi_N"/>
</dbReference>
<reference evidence="2 3" key="1">
    <citation type="submission" date="2018-05" db="EMBL/GenBank/DDBJ databases">
        <title>Genomic Encyclopedia of Type Strains, Phase IV (KMG-IV): sequencing the most valuable type-strain genomes for metagenomic binning, comparative biology and taxonomic classification.</title>
        <authorList>
            <person name="Goeker M."/>
        </authorList>
    </citation>
    <scope>NUCLEOTIDE SEQUENCE [LARGE SCALE GENOMIC DNA]</scope>
    <source>
        <strain evidence="2 3">DSM 44704</strain>
    </source>
</reference>
<dbReference type="Proteomes" id="UP000247569">
    <property type="component" value="Unassembled WGS sequence"/>
</dbReference>
<evidence type="ECO:0000259" key="1">
    <source>
        <dbReference type="Pfam" id="PF13338"/>
    </source>
</evidence>
<comment type="caution">
    <text evidence="2">The sequence shown here is derived from an EMBL/GenBank/DDBJ whole genome shotgun (WGS) entry which is preliminary data.</text>
</comment>
<dbReference type="EMBL" id="QJKF01000012">
    <property type="protein sequence ID" value="PXX59084.1"/>
    <property type="molecule type" value="Genomic_DNA"/>
</dbReference>
<proteinExistence type="predicted"/>
<gene>
    <name evidence="2" type="ORF">DFR70_1121</name>
</gene>
<dbReference type="AlphaFoldDB" id="A0A318JSA4"/>
<dbReference type="OrthoDB" id="3173471at2"/>
<keyword evidence="3" id="KW-1185">Reference proteome</keyword>
<evidence type="ECO:0000313" key="3">
    <source>
        <dbReference type="Proteomes" id="UP000247569"/>
    </source>
</evidence>
<accession>A0A318JSA4</accession>
<organism evidence="2 3">
    <name type="scientific">Nocardia tenerifensis</name>
    <dbReference type="NCBI Taxonomy" id="228006"/>
    <lineage>
        <taxon>Bacteria</taxon>
        <taxon>Bacillati</taxon>
        <taxon>Actinomycetota</taxon>
        <taxon>Actinomycetes</taxon>
        <taxon>Mycobacteriales</taxon>
        <taxon>Nocardiaceae</taxon>
        <taxon>Nocardia</taxon>
    </lineage>
</organism>
<protein>
    <recommendedName>
        <fullName evidence="1">AbiEi antitoxin N-terminal domain-containing protein</fullName>
    </recommendedName>
</protein>
<sequence length="328" mass="36364">MRALLEEVRDRQFGVFTAGQALVEYSRAELRARVRRGEWVRVFHGVYREAVTATTPELRVEAARLSMGLPVVAATYHTAAELHGFSVVDTTATHVSGVQRSRTKGLVVHQDRISSTDLQCINGAMTTTAARTAVDLARTLDPMDALATLDAALRLGLPRMALDEEAARHHGRRGCRQALALIELSDHRAESPMESRTRLRCLDAGLPPAEPQLDITTPEGRRRLDLGWRRWRIGLEYDSAAWHSGPHAATRDTARHNTLTELGWRIFYATAPDVLHHPHHFTDPIRSAMQNTTQRAEMLLWMSSGGLGLVCCDDLVELAGDVAFEAAD</sequence>
<dbReference type="Gene3D" id="3.40.960.10">
    <property type="entry name" value="VSR Endonuclease"/>
    <property type="match status" value="1"/>
</dbReference>
<feature type="domain" description="AbiEi antitoxin N-terminal" evidence="1">
    <location>
        <begin position="5"/>
        <end position="49"/>
    </location>
</feature>
<feature type="non-terminal residue" evidence="2">
    <location>
        <position position="328"/>
    </location>
</feature>
<dbReference type="SUPFAM" id="SSF52980">
    <property type="entry name" value="Restriction endonuclease-like"/>
    <property type="match status" value="1"/>
</dbReference>
<evidence type="ECO:0000313" key="2">
    <source>
        <dbReference type="EMBL" id="PXX59084.1"/>
    </source>
</evidence>
<dbReference type="Pfam" id="PF13338">
    <property type="entry name" value="AbiEi_4"/>
    <property type="match status" value="1"/>
</dbReference>
<dbReference type="RefSeq" id="WP_110293808.1">
    <property type="nucleotide sequence ID" value="NZ_QJKF01000012.1"/>
</dbReference>
<dbReference type="InterPro" id="IPR011335">
    <property type="entry name" value="Restrct_endonuc-II-like"/>
</dbReference>